<evidence type="ECO:0000313" key="2">
    <source>
        <dbReference type="EMBL" id="TBU22783.1"/>
    </source>
</evidence>
<dbReference type="InterPro" id="IPR040976">
    <property type="entry name" value="Pkinase_fungal"/>
</dbReference>
<dbReference type="SUPFAM" id="SSF56112">
    <property type="entry name" value="Protein kinase-like (PK-like)"/>
    <property type="match status" value="1"/>
</dbReference>
<dbReference type="AlphaFoldDB" id="A0A4V2JYW3"/>
<feature type="domain" description="Protein kinase" evidence="1">
    <location>
        <begin position="347"/>
        <end position="701"/>
    </location>
</feature>
<dbReference type="Gene3D" id="1.10.510.10">
    <property type="entry name" value="Transferase(Phosphotransferase) domain 1"/>
    <property type="match status" value="1"/>
</dbReference>
<dbReference type="OrthoDB" id="3271155at2759"/>
<dbReference type="InterPro" id="IPR008266">
    <property type="entry name" value="Tyr_kinase_AS"/>
</dbReference>
<evidence type="ECO:0000259" key="1">
    <source>
        <dbReference type="PROSITE" id="PS50011"/>
    </source>
</evidence>
<dbReference type="GO" id="GO:0005524">
    <property type="term" value="F:ATP binding"/>
    <property type="evidence" value="ECO:0007669"/>
    <property type="project" value="InterPro"/>
</dbReference>
<protein>
    <recommendedName>
        <fullName evidence="1">Protein kinase domain-containing protein</fullName>
    </recommendedName>
</protein>
<reference evidence="2" key="1">
    <citation type="submission" date="2019-01" db="EMBL/GenBank/DDBJ databases">
        <title>Draft genome sequences of three monokaryotic isolates of the white-rot basidiomycete fungus Dichomitus squalens.</title>
        <authorList>
            <consortium name="DOE Joint Genome Institute"/>
            <person name="Lopez S.C."/>
            <person name="Andreopoulos B."/>
            <person name="Pangilinan J."/>
            <person name="Lipzen A."/>
            <person name="Riley R."/>
            <person name="Ahrendt S."/>
            <person name="Ng V."/>
            <person name="Barry K."/>
            <person name="Daum C."/>
            <person name="Grigoriev I.V."/>
            <person name="Hilden K.S."/>
            <person name="Makela M.R."/>
            <person name="de Vries R.P."/>
        </authorList>
    </citation>
    <scope>NUCLEOTIDE SEQUENCE [LARGE SCALE GENOMIC DNA]</scope>
    <source>
        <strain evidence="2">OM18370.1</strain>
    </source>
</reference>
<dbReference type="EMBL" id="ML143526">
    <property type="protein sequence ID" value="TBU22783.1"/>
    <property type="molecule type" value="Genomic_DNA"/>
</dbReference>
<name>A0A4V2JYW3_9APHY</name>
<dbReference type="Pfam" id="PF17667">
    <property type="entry name" value="Pkinase_fungal"/>
    <property type="match status" value="2"/>
</dbReference>
<dbReference type="PANTHER" id="PTHR38248:SF2">
    <property type="entry name" value="FUNK1 11"/>
    <property type="match status" value="1"/>
</dbReference>
<gene>
    <name evidence="2" type="ORF">BD311DRAFT_811212</name>
</gene>
<dbReference type="InterPro" id="IPR000719">
    <property type="entry name" value="Prot_kinase_dom"/>
</dbReference>
<accession>A0A4V2JYW3</accession>
<dbReference type="InterPro" id="IPR011009">
    <property type="entry name" value="Kinase-like_dom_sf"/>
</dbReference>
<dbReference type="PROSITE" id="PS00109">
    <property type="entry name" value="PROTEIN_KINASE_TYR"/>
    <property type="match status" value="1"/>
</dbReference>
<sequence length="812" mass="89728">MSRPDNQPSTPLVPANFNPTTAGAQSLAIGKTLHTIADYRSSFRTQDLSGSALYDKQEVLHQLLGEAPLSPSCPSRDDSFIMDLVRKMKTDLAPVQALQEIDRIESSGLKEEGNMMPQLEDSPQANLFEWIESEVSQKPNVERNYYRKFVSKDTVEIPIGDGNDAKAKAGKPDFALVEVAQPATGLVAKEPPSKISMRHIPAVVEVKAKSRLSPIRAYKDIPDVKIELAQGTDYGRLILVGRPFQLFAYIMFICGNTFCVARVDRGGPSLTPSFKLAPDAEDTDLSLFIRIVLRLIWEMSPYELGQDPSFALLPGQTYHQDTWPRFRVTLGSPNSQDEWVTQGHPLFVSRSFIGRGTWVWRTLHNLKSSTVKQPAILKTAWRTTSRKSEIAIYRDIKSALDADHVRAPQLPGMVAASTGGDVCNLDGSVISLTGLRQFGLPETVHDRVLHRVSLSTFGKTLWEYSSLEEFGRAMAAVVKTHGILFGRYGILHRDISAGNILIKVNATYRSATNTADEGITQTDLPPNEACGFLTDFEFASFEAAVGSESSDSTAGRVSVGEESPGVVVKSNKTVPHGDGLTGTALFMATEKLKAAAKQDFTFVHKIEHDIESFEWVILYTIYRHSLRCMTTGRLRTSVENEAGRLFSTSSIQSLYQRRCTALPSFEESISNLLHYVTEEQQAPELASLLNQISWDLRHRYECMIMRAIEPNLGFHEDSALIDHELYELDQARKKRRLGTGQAAVDAQSKTMAMQIKEAAEEGRKAMVEGRKAAADALQETLAGHTELNMWLSGLALASSDRSKGKGKASAQV</sequence>
<dbReference type="Proteomes" id="UP000292957">
    <property type="component" value="Unassembled WGS sequence"/>
</dbReference>
<organism evidence="2">
    <name type="scientific">Dichomitus squalens</name>
    <dbReference type="NCBI Taxonomy" id="114155"/>
    <lineage>
        <taxon>Eukaryota</taxon>
        <taxon>Fungi</taxon>
        <taxon>Dikarya</taxon>
        <taxon>Basidiomycota</taxon>
        <taxon>Agaricomycotina</taxon>
        <taxon>Agaricomycetes</taxon>
        <taxon>Polyporales</taxon>
        <taxon>Polyporaceae</taxon>
        <taxon>Dichomitus</taxon>
    </lineage>
</organism>
<dbReference type="PANTHER" id="PTHR38248">
    <property type="entry name" value="FUNK1 6"/>
    <property type="match status" value="1"/>
</dbReference>
<proteinExistence type="predicted"/>
<dbReference type="GO" id="GO:0004672">
    <property type="term" value="F:protein kinase activity"/>
    <property type="evidence" value="ECO:0007669"/>
    <property type="project" value="InterPro"/>
</dbReference>
<dbReference type="PROSITE" id="PS50011">
    <property type="entry name" value="PROTEIN_KINASE_DOM"/>
    <property type="match status" value="1"/>
</dbReference>